<dbReference type="Gene3D" id="3.40.50.150">
    <property type="entry name" value="Vaccinia Virus protein VP39"/>
    <property type="match status" value="1"/>
</dbReference>
<dbReference type="EMBL" id="UGQT01000001">
    <property type="protein sequence ID" value="STZ59683.1"/>
    <property type="molecule type" value="Genomic_DNA"/>
</dbReference>
<dbReference type="InterPro" id="IPR029063">
    <property type="entry name" value="SAM-dependent_MTases_sf"/>
</dbReference>
<accession>A0A378TIP9</accession>
<name>A0A378TIP9_9MYCO</name>
<evidence type="ECO:0000256" key="2">
    <source>
        <dbReference type="ARBA" id="ARBA00022679"/>
    </source>
</evidence>
<evidence type="ECO:0000313" key="5">
    <source>
        <dbReference type="Proteomes" id="UP000254978"/>
    </source>
</evidence>
<proteinExistence type="predicted"/>
<dbReference type="Pfam" id="PF13649">
    <property type="entry name" value="Methyltransf_25"/>
    <property type="match status" value="1"/>
</dbReference>
<dbReference type="OrthoDB" id="9805171at2"/>
<evidence type="ECO:0000313" key="4">
    <source>
        <dbReference type="EMBL" id="STZ59683.1"/>
    </source>
</evidence>
<dbReference type="InterPro" id="IPR041698">
    <property type="entry name" value="Methyltransf_25"/>
</dbReference>
<dbReference type="AlphaFoldDB" id="A0A378TIP9"/>
<keyword evidence="2 4" id="KW-0808">Transferase</keyword>
<feature type="domain" description="Methyltransferase" evidence="3">
    <location>
        <begin position="61"/>
        <end position="151"/>
    </location>
</feature>
<keyword evidence="5" id="KW-1185">Reference proteome</keyword>
<evidence type="ECO:0000256" key="1">
    <source>
        <dbReference type="ARBA" id="ARBA00022603"/>
    </source>
</evidence>
<gene>
    <name evidence="4" type="ORF">NCTC10821_03221</name>
</gene>
<evidence type="ECO:0000259" key="3">
    <source>
        <dbReference type="Pfam" id="PF13649"/>
    </source>
</evidence>
<dbReference type="GO" id="GO:0032259">
    <property type="term" value="P:methylation"/>
    <property type="evidence" value="ECO:0007669"/>
    <property type="project" value="UniProtKB-KW"/>
</dbReference>
<dbReference type="GO" id="GO:0008168">
    <property type="term" value="F:methyltransferase activity"/>
    <property type="evidence" value="ECO:0007669"/>
    <property type="project" value="UniProtKB-KW"/>
</dbReference>
<dbReference type="PANTHER" id="PTHR43861">
    <property type="entry name" value="TRANS-ACONITATE 2-METHYLTRANSFERASE-RELATED"/>
    <property type="match status" value="1"/>
</dbReference>
<dbReference type="RefSeq" id="WP_115279106.1">
    <property type="nucleotide sequence ID" value="NZ_AP022600.1"/>
</dbReference>
<dbReference type="Proteomes" id="UP000254978">
    <property type="component" value="Unassembled WGS sequence"/>
</dbReference>
<sequence>MSPRPAPQPDDLDIVRDSYDRAADDYVEMVATTGIGDTRTNPWLKAAMDAFASTVAPIGPVLDVGCGPGTVTAYLAERGIEVSGVDLSPRMIDHARRLHPHCTFAVGSATDLDLRPASLGGILGWWSLFNLPRDVLPSVLASFAAALRPGGQLIIATHVGDDDVERTEAYNGVPVQWTTYQWQPEQLIALVQQAGLRPVADLRLAADPTSGPTTVVVAQRDN</sequence>
<protein>
    <submittedName>
        <fullName evidence="4">Methyltransferase family protein</fullName>
    </submittedName>
</protein>
<organism evidence="4 5">
    <name type="scientific">Mycolicibacterium tokaiense</name>
    <dbReference type="NCBI Taxonomy" id="39695"/>
    <lineage>
        <taxon>Bacteria</taxon>
        <taxon>Bacillati</taxon>
        <taxon>Actinomycetota</taxon>
        <taxon>Actinomycetes</taxon>
        <taxon>Mycobacteriales</taxon>
        <taxon>Mycobacteriaceae</taxon>
        <taxon>Mycolicibacterium</taxon>
    </lineage>
</organism>
<reference evidence="4 5" key="1">
    <citation type="submission" date="2018-06" db="EMBL/GenBank/DDBJ databases">
        <authorList>
            <consortium name="Pathogen Informatics"/>
            <person name="Doyle S."/>
        </authorList>
    </citation>
    <scope>NUCLEOTIDE SEQUENCE [LARGE SCALE GENOMIC DNA]</scope>
    <source>
        <strain evidence="4 5">NCTC10821</strain>
    </source>
</reference>
<dbReference type="SUPFAM" id="SSF53335">
    <property type="entry name" value="S-adenosyl-L-methionine-dependent methyltransferases"/>
    <property type="match status" value="1"/>
</dbReference>
<dbReference type="PANTHER" id="PTHR43861:SF1">
    <property type="entry name" value="TRANS-ACONITATE 2-METHYLTRANSFERASE"/>
    <property type="match status" value="1"/>
</dbReference>
<keyword evidence="1 4" id="KW-0489">Methyltransferase</keyword>
<dbReference type="CDD" id="cd02440">
    <property type="entry name" value="AdoMet_MTases"/>
    <property type="match status" value="1"/>
</dbReference>